<accession>X1KYL9</accession>
<reference evidence="2" key="1">
    <citation type="journal article" date="2014" name="Front. Microbiol.">
        <title>High frequency of phylogenetically diverse reductive dehalogenase-homologous genes in deep subseafloor sedimentary metagenomes.</title>
        <authorList>
            <person name="Kawai M."/>
            <person name="Futagami T."/>
            <person name="Toyoda A."/>
            <person name="Takaki Y."/>
            <person name="Nishi S."/>
            <person name="Hori S."/>
            <person name="Arai W."/>
            <person name="Tsubouchi T."/>
            <person name="Morono Y."/>
            <person name="Uchiyama I."/>
            <person name="Ito T."/>
            <person name="Fujiyama A."/>
            <person name="Inagaki F."/>
            <person name="Takami H."/>
        </authorList>
    </citation>
    <scope>NUCLEOTIDE SEQUENCE</scope>
    <source>
        <strain evidence="2">Expedition CK06-06</strain>
    </source>
</reference>
<proteinExistence type="predicted"/>
<evidence type="ECO:0000256" key="1">
    <source>
        <dbReference type="SAM" id="MobiDB-lite"/>
    </source>
</evidence>
<gene>
    <name evidence="2" type="ORF">S03H2_61887</name>
</gene>
<protein>
    <submittedName>
        <fullName evidence="2">Uncharacterized protein</fullName>
    </submittedName>
</protein>
<comment type="caution">
    <text evidence="2">The sequence shown here is derived from an EMBL/GenBank/DDBJ whole genome shotgun (WGS) entry which is preliminary data.</text>
</comment>
<evidence type="ECO:0000313" key="2">
    <source>
        <dbReference type="EMBL" id="GAH87028.1"/>
    </source>
</evidence>
<feature type="non-terminal residue" evidence="2">
    <location>
        <position position="1"/>
    </location>
</feature>
<feature type="region of interest" description="Disordered" evidence="1">
    <location>
        <begin position="29"/>
        <end position="63"/>
    </location>
</feature>
<name>X1KYL9_9ZZZZ</name>
<dbReference type="EMBL" id="BARU01039986">
    <property type="protein sequence ID" value="GAH87028.1"/>
    <property type="molecule type" value="Genomic_DNA"/>
</dbReference>
<organism evidence="2">
    <name type="scientific">marine sediment metagenome</name>
    <dbReference type="NCBI Taxonomy" id="412755"/>
    <lineage>
        <taxon>unclassified sequences</taxon>
        <taxon>metagenomes</taxon>
        <taxon>ecological metagenomes</taxon>
    </lineage>
</organism>
<sequence>DTYVHKFTVRIGQVSAEAFIQSFMPSFGQKPIEESTIQTDKSDHPLPEGQRRWVRQQPHPPTH</sequence>
<feature type="compositionally biased region" description="Basic and acidic residues" evidence="1">
    <location>
        <begin position="40"/>
        <end position="51"/>
    </location>
</feature>
<dbReference type="AlphaFoldDB" id="X1KYL9"/>